<dbReference type="RefSeq" id="WP_209810447.1">
    <property type="nucleotide sequence ID" value="NZ_JAGGKT010000006.1"/>
</dbReference>
<dbReference type="PANTHER" id="PTHR37808">
    <property type="entry name" value="SPORE GERMINATION PROTEIN-LIKE PROTEIN YDZR-RELATED"/>
    <property type="match status" value="1"/>
</dbReference>
<dbReference type="EMBL" id="JAGGKT010000006">
    <property type="protein sequence ID" value="MBP1932402.1"/>
    <property type="molecule type" value="Genomic_DNA"/>
</dbReference>
<protein>
    <submittedName>
        <fullName evidence="1">Spore germination protein PA</fullName>
    </submittedName>
</protein>
<dbReference type="InterPro" id="IPR019618">
    <property type="entry name" value="Spore_germination_GerPA"/>
</dbReference>
<organism evidence="1 2">
    <name type="scientific">Ammoniphilus resinae</name>
    <dbReference type="NCBI Taxonomy" id="861532"/>
    <lineage>
        <taxon>Bacteria</taxon>
        <taxon>Bacillati</taxon>
        <taxon>Bacillota</taxon>
        <taxon>Bacilli</taxon>
        <taxon>Bacillales</taxon>
        <taxon>Paenibacillaceae</taxon>
        <taxon>Aneurinibacillus group</taxon>
        <taxon>Ammoniphilus</taxon>
    </lineage>
</organism>
<name>A0ABS4GQ42_9BACL</name>
<comment type="caution">
    <text evidence="1">The sequence shown here is derived from an EMBL/GenBank/DDBJ whole genome shotgun (WGS) entry which is preliminary data.</text>
</comment>
<accession>A0ABS4GQ42</accession>
<dbReference type="PANTHER" id="PTHR37808:SF3">
    <property type="entry name" value="SPORE GERMINATION PROTEIN GERPA-RELATED"/>
    <property type="match status" value="1"/>
</dbReference>
<reference evidence="1 2" key="1">
    <citation type="submission" date="2021-03" db="EMBL/GenBank/DDBJ databases">
        <title>Genomic Encyclopedia of Type Strains, Phase IV (KMG-IV): sequencing the most valuable type-strain genomes for metagenomic binning, comparative biology and taxonomic classification.</title>
        <authorList>
            <person name="Goeker M."/>
        </authorList>
    </citation>
    <scope>NUCLEOTIDE SEQUENCE [LARGE SCALE GENOMIC DNA]</scope>
    <source>
        <strain evidence="1 2">DSM 24738</strain>
    </source>
</reference>
<evidence type="ECO:0000313" key="1">
    <source>
        <dbReference type="EMBL" id="MBP1932402.1"/>
    </source>
</evidence>
<dbReference type="Proteomes" id="UP001519343">
    <property type="component" value="Unassembled WGS sequence"/>
</dbReference>
<keyword evidence="2" id="KW-1185">Reference proteome</keyword>
<dbReference type="Pfam" id="PF10676">
    <property type="entry name" value="gerPA"/>
    <property type="match status" value="1"/>
</dbReference>
<evidence type="ECO:0000313" key="2">
    <source>
        <dbReference type="Proteomes" id="UP001519343"/>
    </source>
</evidence>
<proteinExistence type="predicted"/>
<gene>
    <name evidence="1" type="ORF">J2Z37_002403</name>
</gene>
<sequence length="75" mass="8218">MPAMVGTVNINSLSGIMNIGDVHKIAPRNYSKTFAGGGSFNSGDNLNVHNENSVIHVYDRGSPRLDFDTQKERVR</sequence>